<dbReference type="Proteomes" id="UP000414233">
    <property type="component" value="Unassembled WGS sequence"/>
</dbReference>
<dbReference type="AlphaFoldDB" id="A0A5E4ST61"/>
<dbReference type="InterPro" id="IPR018712">
    <property type="entry name" value="Tle1-like_cat"/>
</dbReference>
<reference evidence="3 4" key="1">
    <citation type="submission" date="2019-08" db="EMBL/GenBank/DDBJ databases">
        <authorList>
            <person name="Peeters C."/>
        </authorList>
    </citation>
    <scope>NUCLEOTIDE SEQUENCE [LARGE SCALE GENOMIC DNA]</scope>
    <source>
        <strain evidence="3 4">LMG 30175</strain>
    </source>
</reference>
<feature type="domain" description="T6SS Phospholipase effector Tle1-like catalytic" evidence="2">
    <location>
        <begin position="262"/>
        <end position="432"/>
    </location>
</feature>
<dbReference type="PANTHER" id="PTHR33840">
    <property type="match status" value="1"/>
</dbReference>
<accession>A0A5E4ST61</accession>
<dbReference type="EMBL" id="CABPRZ010000003">
    <property type="protein sequence ID" value="VVD78271.1"/>
    <property type="molecule type" value="Genomic_DNA"/>
</dbReference>
<evidence type="ECO:0000256" key="1">
    <source>
        <dbReference type="SAM" id="MobiDB-lite"/>
    </source>
</evidence>
<sequence>MNNATPLDTVDRTPLKVLSGMITTHKPYKHDECIPCGAVIKMGFFFDAFGRHRDFDDPSTSRYSNICRLWEAHRDNKDDRRKDLPNQFWYPFYYSGLGTELNKDAENNEIVSAAVKTAKALGTSAVGAAQSTGLKVVGADKLLDLKKAPGEAVKRAASEALDEMSWRPVSRVYGDLVAQAKTVPGKVGRVLTFARDHRWGRRLEAAGRGTLYDVKKNPLKAGWSVAKGVFVGVAMEAVPQVRDNAAIAALFGTGVEDRLYAALKQFEAAYRDAKSQMDKIQRIEVSVFGADRGGVLARAFVNELVRKYKRRDDLDLAIEDNAIEIKFVGLLDAVSSLIAANKLLDFVPFVNMIKQNYGDQPLGVPEAVRRCVHFAAAHELRFYQRLDSLEKTRGDQYLYPGSSEDITGGAREESTGFHAELQRVTLRDMLNEALMAGAAVDMMEDLFKFKGNTFDKFTLAQPITVGQASYKIPDLIGAYRAFVPREKGLNFHAHMQVFLRWQATRYQTPAFRASLNDATEDVKRAHRALVQQRTNAVEEYRAARARRPIDRQALGQALARMQAAQDAERASLRSTASALSNSVVGVWERIGREAEVLIQRQSMHDARKESAHRIRALDRNVELPYDADMEHSAQLIESVMLAPETLALVRAWQDGASGRNPLPPEVMALFDLLVHDTMLTSWHDHVLSSNLYFRTRETDTLGTSDFDEEAKQRAQDQRSAQRVDEFSKRMAKPGALGGF</sequence>
<evidence type="ECO:0000259" key="2">
    <source>
        <dbReference type="Pfam" id="PF09994"/>
    </source>
</evidence>
<gene>
    <name evidence="3" type="ORF">PTE30175_00925</name>
</gene>
<dbReference type="OrthoDB" id="4378831at2"/>
<keyword evidence="4" id="KW-1185">Reference proteome</keyword>
<proteinExistence type="predicted"/>
<dbReference type="RefSeq" id="WP_150695882.1">
    <property type="nucleotide sequence ID" value="NZ_CABPRZ010000003.1"/>
</dbReference>
<evidence type="ECO:0000313" key="4">
    <source>
        <dbReference type="Proteomes" id="UP000414233"/>
    </source>
</evidence>
<dbReference type="Pfam" id="PF09994">
    <property type="entry name" value="T6SS_Tle1-like_cat"/>
    <property type="match status" value="1"/>
</dbReference>
<organism evidence="3 4">
    <name type="scientific">Pandoraea terrae</name>
    <dbReference type="NCBI Taxonomy" id="1537710"/>
    <lineage>
        <taxon>Bacteria</taxon>
        <taxon>Pseudomonadati</taxon>
        <taxon>Pseudomonadota</taxon>
        <taxon>Betaproteobacteria</taxon>
        <taxon>Burkholderiales</taxon>
        <taxon>Burkholderiaceae</taxon>
        <taxon>Pandoraea</taxon>
    </lineage>
</organism>
<protein>
    <recommendedName>
        <fullName evidence="2">T6SS Phospholipase effector Tle1-like catalytic domain-containing protein</fullName>
    </recommendedName>
</protein>
<dbReference type="PANTHER" id="PTHR33840:SF1">
    <property type="entry name" value="TLE1 PHOSPHOLIPASE DOMAIN-CONTAINING PROTEIN"/>
    <property type="match status" value="1"/>
</dbReference>
<feature type="compositionally biased region" description="Basic and acidic residues" evidence="1">
    <location>
        <begin position="709"/>
        <end position="728"/>
    </location>
</feature>
<evidence type="ECO:0000313" key="3">
    <source>
        <dbReference type="EMBL" id="VVD78271.1"/>
    </source>
</evidence>
<name>A0A5E4ST61_9BURK</name>
<feature type="region of interest" description="Disordered" evidence="1">
    <location>
        <begin position="704"/>
        <end position="739"/>
    </location>
</feature>